<name>A0A918YT87_9ACTN</name>
<keyword evidence="2" id="KW-1185">Reference proteome</keyword>
<organism evidence="1 2">
    <name type="scientific">Streptomyces alanosinicus</name>
    <dbReference type="NCBI Taxonomy" id="68171"/>
    <lineage>
        <taxon>Bacteria</taxon>
        <taxon>Bacillati</taxon>
        <taxon>Actinomycetota</taxon>
        <taxon>Actinomycetes</taxon>
        <taxon>Kitasatosporales</taxon>
        <taxon>Streptomycetaceae</taxon>
        <taxon>Streptomyces</taxon>
    </lineage>
</organism>
<dbReference type="AlphaFoldDB" id="A0A918YT87"/>
<evidence type="ECO:0000313" key="2">
    <source>
        <dbReference type="Proteomes" id="UP000655443"/>
    </source>
</evidence>
<dbReference type="EMBL" id="BMVG01000073">
    <property type="protein sequence ID" value="GHE16033.1"/>
    <property type="molecule type" value="Genomic_DNA"/>
</dbReference>
<reference evidence="1" key="2">
    <citation type="submission" date="2020-09" db="EMBL/GenBank/DDBJ databases">
        <authorList>
            <person name="Sun Q."/>
            <person name="Ohkuma M."/>
        </authorList>
    </citation>
    <scope>NUCLEOTIDE SEQUENCE</scope>
    <source>
        <strain evidence="1">JCM 4714</strain>
    </source>
</reference>
<dbReference type="Proteomes" id="UP000655443">
    <property type="component" value="Unassembled WGS sequence"/>
</dbReference>
<evidence type="ECO:0000313" key="1">
    <source>
        <dbReference type="EMBL" id="GHE16033.1"/>
    </source>
</evidence>
<accession>A0A918YT87</accession>
<reference evidence="1" key="1">
    <citation type="journal article" date="2014" name="Int. J. Syst. Evol. Microbiol.">
        <title>Complete genome sequence of Corynebacterium casei LMG S-19264T (=DSM 44701T), isolated from a smear-ripened cheese.</title>
        <authorList>
            <consortium name="US DOE Joint Genome Institute (JGI-PGF)"/>
            <person name="Walter F."/>
            <person name="Albersmeier A."/>
            <person name="Kalinowski J."/>
            <person name="Ruckert C."/>
        </authorList>
    </citation>
    <scope>NUCLEOTIDE SEQUENCE</scope>
    <source>
        <strain evidence="1">JCM 4714</strain>
    </source>
</reference>
<sequence length="184" mass="20547">MPEPLRRSIHQLVSEAVQNCQEVLRYTEPDQAHTWKRMTLYRATDAADTMNMAAMLIAAYCQRTGMSRDTLESYLQLVQQQDRAKGPGEGEWAHLAGLLGEDAPVASEAGTWASMQFRSGQRHAEEARQPDDDPQKLFTEACVHGLRARLCEDVDSLDGYLPPHVARLARKVAEVLEEPQTATA</sequence>
<proteinExistence type="predicted"/>
<gene>
    <name evidence="1" type="ORF">GCM10010339_92620</name>
</gene>
<comment type="caution">
    <text evidence="1">The sequence shown here is derived from an EMBL/GenBank/DDBJ whole genome shotgun (WGS) entry which is preliminary data.</text>
</comment>
<protein>
    <submittedName>
        <fullName evidence="1">Uncharacterized protein</fullName>
    </submittedName>
</protein>